<dbReference type="SUPFAM" id="SSF51735">
    <property type="entry name" value="NAD(P)-binding Rossmann-fold domains"/>
    <property type="match status" value="1"/>
</dbReference>
<evidence type="ECO:0000313" key="5">
    <source>
        <dbReference type="EMBL" id="KUN80795.1"/>
    </source>
</evidence>
<dbReference type="OrthoDB" id="4759936at2"/>
<sequence>MNPGRKAPGTARPLRVVQWATGTIGAKSLRALLRHPHMELAGVHVQDRRKAGRDAGELCGAGPTGVVATHGLEAILDLGADCVLYMPRAGDHDEVCALLASGANVVTTTGEFHHPAGMDPALRERVQEACARGGTSVHSTGSSPGFITEAVPLVLASVQRRLETLTIHEYADLSRRDSPGLLFDVMGFGQRPSAAFDERRLAHLRSSFGPSLRLVGEALGLPLDAVEAHGQLATAARATAIAAGDLAAGTVAAQRTTVSGLRGGRALLRFHSTWYCTTGLDPAWDLRPTGWRVTVEGDTPLDVEMRFPVPLDRMAAVSPGYTAHRAVNAVPAVCAAAPGIRTTVDLPPFTAALG</sequence>
<dbReference type="STRING" id="1943.AQJ64_24735"/>
<evidence type="ECO:0000256" key="1">
    <source>
        <dbReference type="ARBA" id="ARBA00022857"/>
    </source>
</evidence>
<organism evidence="5 6">
    <name type="scientific">Streptomyces griseoruber</name>
    <dbReference type="NCBI Taxonomy" id="1943"/>
    <lineage>
        <taxon>Bacteria</taxon>
        <taxon>Bacillati</taxon>
        <taxon>Actinomycetota</taxon>
        <taxon>Actinomycetes</taxon>
        <taxon>Kitasatosporales</taxon>
        <taxon>Streptomycetaceae</taxon>
        <taxon>Streptomyces</taxon>
    </lineage>
</organism>
<evidence type="ECO:0000259" key="4">
    <source>
        <dbReference type="Pfam" id="PF19328"/>
    </source>
</evidence>
<dbReference type="CDD" id="cd24146">
    <property type="entry name" value="nat-AmDH_N_like"/>
    <property type="match status" value="1"/>
</dbReference>
<dbReference type="Gene3D" id="3.40.50.720">
    <property type="entry name" value="NAD(P)-binding Rossmann-like Domain"/>
    <property type="match status" value="1"/>
</dbReference>
<dbReference type="GO" id="GO:0008839">
    <property type="term" value="F:4-hydroxy-tetrahydrodipicolinate reductase"/>
    <property type="evidence" value="ECO:0007669"/>
    <property type="project" value="InterPro"/>
</dbReference>
<protein>
    <submittedName>
        <fullName evidence="5">Dihydrodipicolinate reductase</fullName>
    </submittedName>
</protein>
<reference evidence="5 6" key="1">
    <citation type="submission" date="2015-10" db="EMBL/GenBank/DDBJ databases">
        <title>Draft genome sequence of Streptomyces griseoruber DSM 40281, type strain for the species Streptomyces griseoruber.</title>
        <authorList>
            <person name="Ruckert C."/>
            <person name="Winkler A."/>
            <person name="Kalinowski J."/>
            <person name="Kampfer P."/>
            <person name="Glaeser S."/>
        </authorList>
    </citation>
    <scope>NUCLEOTIDE SEQUENCE [LARGE SCALE GENOMIC DNA]</scope>
    <source>
        <strain evidence="5 6">DSM 40281</strain>
    </source>
</reference>
<dbReference type="RefSeq" id="WP_055637883.1">
    <property type="nucleotide sequence ID" value="NZ_JBIRRP010000015.1"/>
</dbReference>
<dbReference type="GO" id="GO:0009089">
    <property type="term" value="P:lysine biosynthetic process via diaminopimelate"/>
    <property type="evidence" value="ECO:0007669"/>
    <property type="project" value="InterPro"/>
</dbReference>
<evidence type="ECO:0000256" key="2">
    <source>
        <dbReference type="ARBA" id="ARBA00023002"/>
    </source>
</evidence>
<name>A0A101SV69_9ACTN</name>
<gene>
    <name evidence="5" type="ORF">AQJ64_24735</name>
</gene>
<keyword evidence="1" id="KW-0521">NADP</keyword>
<dbReference type="Pfam" id="PF01113">
    <property type="entry name" value="DapB_N"/>
    <property type="match status" value="1"/>
</dbReference>
<dbReference type="Pfam" id="PF19328">
    <property type="entry name" value="DAP_DH_C"/>
    <property type="match status" value="1"/>
</dbReference>
<feature type="domain" description="2,4-diaminopentanoate dehydrogenase C-terminal" evidence="4">
    <location>
        <begin position="208"/>
        <end position="351"/>
    </location>
</feature>
<keyword evidence="2" id="KW-0560">Oxidoreductase</keyword>
<accession>A0A101SV69</accession>
<evidence type="ECO:0000313" key="6">
    <source>
        <dbReference type="Proteomes" id="UP000052982"/>
    </source>
</evidence>
<dbReference type="EMBL" id="LMWW01000040">
    <property type="protein sequence ID" value="KUN80795.1"/>
    <property type="molecule type" value="Genomic_DNA"/>
</dbReference>
<evidence type="ECO:0000259" key="3">
    <source>
        <dbReference type="Pfam" id="PF01113"/>
    </source>
</evidence>
<feature type="domain" description="Dihydrodipicolinate reductase N-terminal" evidence="3">
    <location>
        <begin position="20"/>
        <end position="110"/>
    </location>
</feature>
<dbReference type="InterPro" id="IPR036291">
    <property type="entry name" value="NAD(P)-bd_dom_sf"/>
</dbReference>
<proteinExistence type="predicted"/>
<dbReference type="InterPro" id="IPR000846">
    <property type="entry name" value="DapB_N"/>
</dbReference>
<keyword evidence="6" id="KW-1185">Reference proteome</keyword>
<dbReference type="Proteomes" id="UP000052982">
    <property type="component" value="Unassembled WGS sequence"/>
</dbReference>
<dbReference type="AlphaFoldDB" id="A0A101SV69"/>
<dbReference type="InterPro" id="IPR045760">
    <property type="entry name" value="DAP_DH_C"/>
</dbReference>
<comment type="caution">
    <text evidence="5">The sequence shown here is derived from an EMBL/GenBank/DDBJ whole genome shotgun (WGS) entry which is preliminary data.</text>
</comment>